<keyword evidence="4" id="KW-0256">Endoplasmic reticulum</keyword>
<evidence type="ECO:0000256" key="4">
    <source>
        <dbReference type="ARBA" id="ARBA00022824"/>
    </source>
</evidence>
<organism evidence="10 11">
    <name type="scientific">Aphidius gifuensis</name>
    <name type="common">Parasitoid wasp</name>
    <dbReference type="NCBI Taxonomy" id="684658"/>
    <lineage>
        <taxon>Eukaryota</taxon>
        <taxon>Metazoa</taxon>
        <taxon>Ecdysozoa</taxon>
        <taxon>Arthropoda</taxon>
        <taxon>Hexapoda</taxon>
        <taxon>Insecta</taxon>
        <taxon>Pterygota</taxon>
        <taxon>Neoptera</taxon>
        <taxon>Endopterygota</taxon>
        <taxon>Hymenoptera</taxon>
        <taxon>Apocrita</taxon>
        <taxon>Ichneumonoidea</taxon>
        <taxon>Braconidae</taxon>
        <taxon>Aphidiinae</taxon>
        <taxon>Aphidius</taxon>
    </lineage>
</organism>
<evidence type="ECO:0000256" key="6">
    <source>
        <dbReference type="ARBA" id="ARBA00023306"/>
    </source>
</evidence>
<dbReference type="InterPro" id="IPR002110">
    <property type="entry name" value="Ankyrin_rpt"/>
</dbReference>
<evidence type="ECO:0000256" key="2">
    <source>
        <dbReference type="ARBA" id="ARBA00007597"/>
    </source>
</evidence>
<comment type="similarity">
    <text evidence="2">Belongs to the ANKLE2 family.</text>
</comment>
<evidence type="ECO:0000259" key="9">
    <source>
        <dbReference type="Pfam" id="PF24567"/>
    </source>
</evidence>
<dbReference type="InterPro" id="IPR056237">
    <property type="entry name" value="ANKLE2_3rd"/>
</dbReference>
<dbReference type="PANTHER" id="PTHR12349">
    <property type="entry name" value="ANKYRIN REPEAT AND LEM DOMAIN-CONTAINING PROTEIN 2"/>
    <property type="match status" value="1"/>
</dbReference>
<gene>
    <name evidence="10" type="ORF">HCN44_009255</name>
</gene>
<feature type="region of interest" description="Disordered" evidence="8">
    <location>
        <begin position="492"/>
        <end position="523"/>
    </location>
</feature>
<dbReference type="Proteomes" id="UP000639338">
    <property type="component" value="Unassembled WGS sequence"/>
</dbReference>
<dbReference type="GO" id="GO:0051301">
    <property type="term" value="P:cell division"/>
    <property type="evidence" value="ECO:0007669"/>
    <property type="project" value="UniProtKB-KW"/>
</dbReference>
<keyword evidence="6" id="KW-0131">Cell cycle</keyword>
<dbReference type="GO" id="GO:0051721">
    <property type="term" value="F:protein phosphatase 2A binding"/>
    <property type="evidence" value="ECO:0007669"/>
    <property type="project" value="TreeGrafter"/>
</dbReference>
<dbReference type="Pfam" id="PF12796">
    <property type="entry name" value="Ank_2"/>
    <property type="match status" value="1"/>
</dbReference>
<keyword evidence="3" id="KW-0132">Cell division</keyword>
<evidence type="ECO:0000313" key="11">
    <source>
        <dbReference type="Proteomes" id="UP000639338"/>
    </source>
</evidence>
<keyword evidence="5 7" id="KW-0040">ANK repeat</keyword>
<dbReference type="InterPro" id="IPR036770">
    <property type="entry name" value="Ankyrin_rpt-contain_sf"/>
</dbReference>
<feature type="region of interest" description="Disordered" evidence="8">
    <location>
        <begin position="345"/>
        <end position="387"/>
    </location>
</feature>
<feature type="compositionally biased region" description="Polar residues" evidence="8">
    <location>
        <begin position="353"/>
        <end position="381"/>
    </location>
</feature>
<evidence type="ECO:0000313" key="10">
    <source>
        <dbReference type="EMBL" id="KAF7997857.1"/>
    </source>
</evidence>
<comment type="subcellular location">
    <subcellularLocation>
        <location evidence="1">Endoplasmic reticulum</location>
    </subcellularLocation>
</comment>
<feature type="repeat" description="ANK" evidence="7">
    <location>
        <begin position="222"/>
        <end position="244"/>
    </location>
</feature>
<dbReference type="PANTHER" id="PTHR12349:SF4">
    <property type="entry name" value="ANKYRIN REPEAT AND LEM DOMAIN-CONTAINING PROTEIN 2"/>
    <property type="match status" value="1"/>
</dbReference>
<dbReference type="OrthoDB" id="7446186at2759"/>
<dbReference type="PROSITE" id="PS50297">
    <property type="entry name" value="ANK_REP_REGION"/>
    <property type="match status" value="1"/>
</dbReference>
<sequence>MSEINKINDNKNCQKINENDIKNIKCETGYHAVYVPQNDSSKNTSSSDVHIYTNKLDALKDMKKNKSARLMTFKTLQEAEEFTKNGYEQNNKNINNKIIPVIQVTSNNNEPSLFKGPTSQELVAFRKLIEAGLVDDVKEQVWNNPRYLISSGDTPAILQEGSRYNAVHITAIRASNNVVMLKLILDIVSDPKFSGLMYGKDEDNERAQILLDLYLNTPDKGLNETPLHFAVKYGHKDLVKLLLSYPQCQKNKKNKYGQLPSDIVCSRKGKDDETLVKDISLLLEDQYYVPVLRAEDNILQPRIGEPFLPISPPRLNLDPLSPKIEVAAFAGPMTKPQAMEFRKKWKTPPRRNLTPNDNKENLNNSFDYLTSPRSKNPTSRYQDSEKGLERVGRDLAEEYHVAWKELWPFLDGFVDLRCAEGLAMLEKHLNCLLNKVAVKTKKSRKSENSVKRWLFDDDDEKIDDVDDNDNDDEIEKLAEKLGMCSLGKTFEDSSDSDDDFHTPSSSPLPKVGDHESDSSDDDLVEAEEGDAVFIDGKAPGKNDFAVLNAIPDFIDSEIYPYIYRWKHEVQLATRRNNFTFATPRKLHI</sequence>
<dbReference type="Gene3D" id="1.25.40.20">
    <property type="entry name" value="Ankyrin repeat-containing domain"/>
    <property type="match status" value="1"/>
</dbReference>
<dbReference type="Pfam" id="PF24567">
    <property type="entry name" value="ANKLE2_3rd"/>
    <property type="match status" value="1"/>
</dbReference>
<dbReference type="GO" id="GO:0031468">
    <property type="term" value="P:nuclear membrane reassembly"/>
    <property type="evidence" value="ECO:0007669"/>
    <property type="project" value="UniProtKB-ARBA"/>
</dbReference>
<dbReference type="EMBL" id="JACMRX010000001">
    <property type="protein sequence ID" value="KAF7997857.1"/>
    <property type="molecule type" value="Genomic_DNA"/>
</dbReference>
<accession>A0A834Y4U3</accession>
<dbReference type="PROSITE" id="PS50088">
    <property type="entry name" value="ANK_REPEAT"/>
    <property type="match status" value="1"/>
</dbReference>
<feature type="domain" description="ANKLE2 third alpha/beta" evidence="9">
    <location>
        <begin position="287"/>
        <end position="405"/>
    </location>
</feature>
<evidence type="ECO:0000256" key="7">
    <source>
        <dbReference type="PROSITE-ProRule" id="PRU00023"/>
    </source>
</evidence>
<dbReference type="AlphaFoldDB" id="A0A834Y4U3"/>
<keyword evidence="11" id="KW-1185">Reference proteome</keyword>
<dbReference type="FunFam" id="1.25.40.20:FF:000072">
    <property type="entry name" value="Ankyrin repeat and LEM domain containing 2"/>
    <property type="match status" value="1"/>
</dbReference>
<name>A0A834Y4U3_APHGI</name>
<reference evidence="10 11" key="1">
    <citation type="submission" date="2020-08" db="EMBL/GenBank/DDBJ databases">
        <title>Aphidius gifuensis genome sequencing and assembly.</title>
        <authorList>
            <person name="Du Z."/>
        </authorList>
    </citation>
    <scope>NUCLEOTIDE SEQUENCE [LARGE SCALE GENOMIC DNA]</scope>
    <source>
        <strain evidence="10">YNYX2018</strain>
        <tissue evidence="10">Adults</tissue>
    </source>
</reference>
<comment type="caution">
    <text evidence="10">The sequence shown here is derived from an EMBL/GenBank/DDBJ whole genome shotgun (WGS) entry which is preliminary data.</text>
</comment>
<dbReference type="GO" id="GO:0005783">
    <property type="term" value="C:endoplasmic reticulum"/>
    <property type="evidence" value="ECO:0007669"/>
    <property type="project" value="UniProtKB-SubCell"/>
</dbReference>
<protein>
    <recommendedName>
        <fullName evidence="9">ANKLE2 third alpha/beta domain-containing protein</fullName>
    </recommendedName>
</protein>
<evidence type="ECO:0000256" key="1">
    <source>
        <dbReference type="ARBA" id="ARBA00004240"/>
    </source>
</evidence>
<evidence type="ECO:0000256" key="3">
    <source>
        <dbReference type="ARBA" id="ARBA00022618"/>
    </source>
</evidence>
<proteinExistence type="inferred from homology"/>
<evidence type="ECO:0000256" key="5">
    <source>
        <dbReference type="ARBA" id="ARBA00023043"/>
    </source>
</evidence>
<dbReference type="SMART" id="SM00248">
    <property type="entry name" value="ANK"/>
    <property type="match status" value="2"/>
</dbReference>
<evidence type="ECO:0000256" key="8">
    <source>
        <dbReference type="SAM" id="MobiDB-lite"/>
    </source>
</evidence>
<dbReference type="SUPFAM" id="SSF48403">
    <property type="entry name" value="Ankyrin repeat"/>
    <property type="match status" value="1"/>
</dbReference>
<dbReference type="GO" id="GO:0007399">
    <property type="term" value="P:nervous system development"/>
    <property type="evidence" value="ECO:0007669"/>
    <property type="project" value="UniProtKB-ARBA"/>
</dbReference>